<organism evidence="1 2">
    <name type="scientific">Pavo cristatus</name>
    <name type="common">Indian peafowl</name>
    <name type="synonym">Blue peafowl</name>
    <dbReference type="NCBI Taxonomy" id="9049"/>
    <lineage>
        <taxon>Eukaryota</taxon>
        <taxon>Metazoa</taxon>
        <taxon>Chordata</taxon>
        <taxon>Craniata</taxon>
        <taxon>Vertebrata</taxon>
        <taxon>Euteleostomi</taxon>
        <taxon>Archelosauria</taxon>
        <taxon>Archosauria</taxon>
        <taxon>Dinosauria</taxon>
        <taxon>Saurischia</taxon>
        <taxon>Theropoda</taxon>
        <taxon>Coelurosauria</taxon>
        <taxon>Aves</taxon>
        <taxon>Neognathae</taxon>
        <taxon>Galloanserae</taxon>
        <taxon>Galliformes</taxon>
        <taxon>Phasianidae</taxon>
        <taxon>Phasianinae</taxon>
        <taxon>Pavo</taxon>
    </lineage>
</organism>
<dbReference type="AlphaFoldDB" id="A0A8C9EPA1"/>
<name>A0A8C9EPA1_PAVCR</name>
<dbReference type="Ensembl" id="ENSPSTT00000003865.1">
    <property type="protein sequence ID" value="ENSPSTP00000003685.1"/>
    <property type="gene ID" value="ENSPSTG00000002683.1"/>
</dbReference>
<proteinExistence type="predicted"/>
<dbReference type="Pfam" id="PF13913">
    <property type="entry name" value="zf-C2HC_2"/>
    <property type="match status" value="2"/>
</dbReference>
<dbReference type="Gene3D" id="3.30.160.60">
    <property type="entry name" value="Classic Zinc Finger"/>
    <property type="match status" value="1"/>
</dbReference>
<accession>A0A8C9EPA1</accession>
<evidence type="ECO:0000313" key="1">
    <source>
        <dbReference type="Ensembl" id="ENSPSTP00000003685.1"/>
    </source>
</evidence>
<reference evidence="1" key="1">
    <citation type="submission" date="2025-08" db="UniProtKB">
        <authorList>
            <consortium name="Ensembl"/>
        </authorList>
    </citation>
    <scope>IDENTIFICATION</scope>
</reference>
<dbReference type="Proteomes" id="UP000694428">
    <property type="component" value="Unplaced"/>
</dbReference>
<protein>
    <submittedName>
        <fullName evidence="1">Uncharacterized protein</fullName>
    </submittedName>
</protein>
<keyword evidence="2" id="KW-1185">Reference proteome</keyword>
<evidence type="ECO:0000313" key="2">
    <source>
        <dbReference type="Proteomes" id="UP000694428"/>
    </source>
</evidence>
<reference evidence="1" key="2">
    <citation type="submission" date="2025-09" db="UniProtKB">
        <authorList>
            <consortium name="Ensembl"/>
        </authorList>
    </citation>
    <scope>IDENTIFICATION</scope>
</reference>
<sequence length="113" mass="12772">MIQLYNHRMICYICVREFGSQTISIHEPHCQRSGIVQIISYQDVSKDQSPGDLGSFRVVPLVLQLKIRRLHHSAEAQLLPCGNCGWTFLSDCLILHQRSCKEMSAAAQSVTTK</sequence>